<dbReference type="PANTHER" id="PTHR48063:SF98">
    <property type="entry name" value="LRR RECEPTOR-LIKE SERINE_THREONINE-PROTEIN KINASE FLS2"/>
    <property type="match status" value="1"/>
</dbReference>
<gene>
    <name evidence="10" type="primary">LOC132804020</name>
</gene>
<evidence type="ECO:0000256" key="1">
    <source>
        <dbReference type="ARBA" id="ARBA00004479"/>
    </source>
</evidence>
<dbReference type="InterPro" id="IPR046956">
    <property type="entry name" value="RLP23-like"/>
</dbReference>
<name>A0ABM4AAY2_ZIZJJ</name>
<dbReference type="GeneID" id="132804020"/>
<dbReference type="PROSITE" id="PS51450">
    <property type="entry name" value="LRR"/>
    <property type="match status" value="1"/>
</dbReference>
<reference evidence="10" key="1">
    <citation type="submission" date="2025-08" db="UniProtKB">
        <authorList>
            <consortium name="RefSeq"/>
        </authorList>
    </citation>
    <scope>IDENTIFICATION</scope>
    <source>
        <tissue evidence="10">Seedling</tissue>
    </source>
</reference>
<comment type="subcellular location">
    <subcellularLocation>
        <location evidence="1">Membrane</location>
        <topology evidence="1">Single-pass type I membrane protein</topology>
    </subcellularLocation>
</comment>
<proteinExistence type="predicted"/>
<evidence type="ECO:0000256" key="7">
    <source>
        <dbReference type="ARBA" id="ARBA00023180"/>
    </source>
</evidence>
<keyword evidence="5 8" id="KW-0472">Membrane</keyword>
<evidence type="ECO:0000256" key="2">
    <source>
        <dbReference type="ARBA" id="ARBA00022692"/>
    </source>
</evidence>
<dbReference type="InterPro" id="IPR001611">
    <property type="entry name" value="Leu-rich_rpt"/>
</dbReference>
<dbReference type="Pfam" id="PF13855">
    <property type="entry name" value="LRR_8"/>
    <property type="match status" value="1"/>
</dbReference>
<dbReference type="PRINTS" id="PR00019">
    <property type="entry name" value="LEURICHRPT"/>
</dbReference>
<protein>
    <submittedName>
        <fullName evidence="10">Receptor-like protein EIX2</fullName>
    </submittedName>
</protein>
<accession>A0ABM4AAY2</accession>
<keyword evidence="3" id="KW-0732">Signal</keyword>
<keyword evidence="7" id="KW-0325">Glycoprotein</keyword>
<dbReference type="Proteomes" id="UP001652623">
    <property type="component" value="Chromosome 6"/>
</dbReference>
<dbReference type="Gene3D" id="3.80.10.10">
    <property type="entry name" value="Ribonuclease Inhibitor"/>
    <property type="match status" value="1"/>
</dbReference>
<evidence type="ECO:0000313" key="10">
    <source>
        <dbReference type="RefSeq" id="XP_060673883.1"/>
    </source>
</evidence>
<evidence type="ECO:0000256" key="3">
    <source>
        <dbReference type="ARBA" id="ARBA00022729"/>
    </source>
</evidence>
<keyword evidence="9" id="KW-1185">Reference proteome</keyword>
<sequence>MGSLERLDSLHLRNNSLFGGIPPSLQNCSALTVLELGLNEFSGGIPRWMGINLSDLLFLGLRSNKLNGHIPFELCGLTKLQILDLADNSLSGTIPKCFSNFKAMATKHESGKHIFYSIYYGAFLENAFVVTKGREMQYNTILALATNLDLSANNLTGVIPPQITTLKGLRSLNLSGNHLTGRIPNSIGYMLWLESLDLSRNQLSGVIASSMSSLTYLSYLNLSYNHLSGKIPSSTQLQSFDASSFIGNELCGPPISKNCEKDQKIPAPSHGGQKADGGDEVSRWFHLGIVTGFAVGFFGVIAPLLFSTTWRDACFGFFGNVWYKILYRYRLL</sequence>
<evidence type="ECO:0000256" key="4">
    <source>
        <dbReference type="ARBA" id="ARBA00022989"/>
    </source>
</evidence>
<evidence type="ECO:0000256" key="6">
    <source>
        <dbReference type="ARBA" id="ARBA00023170"/>
    </source>
</evidence>
<dbReference type="RefSeq" id="XP_060673883.1">
    <property type="nucleotide sequence ID" value="XM_060817900.1"/>
</dbReference>
<evidence type="ECO:0000256" key="5">
    <source>
        <dbReference type="ARBA" id="ARBA00023136"/>
    </source>
</evidence>
<dbReference type="Pfam" id="PF00560">
    <property type="entry name" value="LRR_1"/>
    <property type="match status" value="3"/>
</dbReference>
<feature type="transmembrane region" description="Helical" evidence="8">
    <location>
        <begin position="284"/>
        <end position="306"/>
    </location>
</feature>
<organism evidence="9 10">
    <name type="scientific">Ziziphus jujuba</name>
    <name type="common">Chinese jujube</name>
    <name type="synonym">Ziziphus sativa</name>
    <dbReference type="NCBI Taxonomy" id="326968"/>
    <lineage>
        <taxon>Eukaryota</taxon>
        <taxon>Viridiplantae</taxon>
        <taxon>Streptophyta</taxon>
        <taxon>Embryophyta</taxon>
        <taxon>Tracheophyta</taxon>
        <taxon>Spermatophyta</taxon>
        <taxon>Magnoliopsida</taxon>
        <taxon>eudicotyledons</taxon>
        <taxon>Gunneridae</taxon>
        <taxon>Pentapetalae</taxon>
        <taxon>rosids</taxon>
        <taxon>fabids</taxon>
        <taxon>Rosales</taxon>
        <taxon>Rhamnaceae</taxon>
        <taxon>Paliureae</taxon>
        <taxon>Ziziphus</taxon>
    </lineage>
</organism>
<dbReference type="InterPro" id="IPR032675">
    <property type="entry name" value="LRR_dom_sf"/>
</dbReference>
<keyword evidence="4 8" id="KW-1133">Transmembrane helix</keyword>
<keyword evidence="6" id="KW-0675">Receptor</keyword>
<dbReference type="PANTHER" id="PTHR48063">
    <property type="entry name" value="LRR RECEPTOR-LIKE KINASE"/>
    <property type="match status" value="1"/>
</dbReference>
<evidence type="ECO:0000256" key="8">
    <source>
        <dbReference type="SAM" id="Phobius"/>
    </source>
</evidence>
<keyword evidence="2 8" id="KW-0812">Transmembrane</keyword>
<evidence type="ECO:0000313" key="9">
    <source>
        <dbReference type="Proteomes" id="UP001652623"/>
    </source>
</evidence>
<dbReference type="SUPFAM" id="SSF52058">
    <property type="entry name" value="L domain-like"/>
    <property type="match status" value="1"/>
</dbReference>